<accession>A0A9D1KAU4</accession>
<proteinExistence type="predicted"/>
<name>A0A9D1KAU4_9FIRM</name>
<protein>
    <recommendedName>
        <fullName evidence="4">Lipoprotein</fullName>
    </recommendedName>
</protein>
<dbReference type="Proteomes" id="UP000886893">
    <property type="component" value="Unassembled WGS sequence"/>
</dbReference>
<feature type="chain" id="PRO_5038601091" description="Lipoprotein" evidence="1">
    <location>
        <begin position="24"/>
        <end position="159"/>
    </location>
</feature>
<reference evidence="2" key="1">
    <citation type="submission" date="2020-10" db="EMBL/GenBank/DDBJ databases">
        <authorList>
            <person name="Gilroy R."/>
        </authorList>
    </citation>
    <scope>NUCLEOTIDE SEQUENCE</scope>
    <source>
        <strain evidence="2">14508</strain>
    </source>
</reference>
<evidence type="ECO:0000313" key="3">
    <source>
        <dbReference type="Proteomes" id="UP000886893"/>
    </source>
</evidence>
<comment type="caution">
    <text evidence="2">The sequence shown here is derived from an EMBL/GenBank/DDBJ whole genome shotgun (WGS) entry which is preliminary data.</text>
</comment>
<keyword evidence="1" id="KW-0732">Signal</keyword>
<sequence length="159" mass="18366">MNRKTRLVSLFPLILLLCSCHFTSLSKRINYFVPGLFTGYNDYDNTQSCFLNITEITKDSFKSSNGKNVIHDLVADKFYSLEFYVIDKDANKYTFDFINFKDAYNGATGTLIAYKDENGTWLKPFTTGREGWADVGDYCSVHITNVEPEIYTYLYLKEN</sequence>
<dbReference type="AlphaFoldDB" id="A0A9D1KAU4"/>
<reference evidence="2" key="2">
    <citation type="journal article" date="2021" name="PeerJ">
        <title>Extensive microbial diversity within the chicken gut microbiome revealed by metagenomics and culture.</title>
        <authorList>
            <person name="Gilroy R."/>
            <person name="Ravi A."/>
            <person name="Getino M."/>
            <person name="Pursley I."/>
            <person name="Horton D.L."/>
            <person name="Alikhan N.F."/>
            <person name="Baker D."/>
            <person name="Gharbi K."/>
            <person name="Hall N."/>
            <person name="Watson M."/>
            <person name="Adriaenssens E.M."/>
            <person name="Foster-Nyarko E."/>
            <person name="Jarju S."/>
            <person name="Secka A."/>
            <person name="Antonio M."/>
            <person name="Oren A."/>
            <person name="Chaudhuri R.R."/>
            <person name="La Ragione R."/>
            <person name="Hildebrand F."/>
            <person name="Pallen M.J."/>
        </authorList>
    </citation>
    <scope>NUCLEOTIDE SEQUENCE</scope>
    <source>
        <strain evidence="2">14508</strain>
    </source>
</reference>
<evidence type="ECO:0000256" key="1">
    <source>
        <dbReference type="SAM" id="SignalP"/>
    </source>
</evidence>
<feature type="signal peptide" evidence="1">
    <location>
        <begin position="1"/>
        <end position="23"/>
    </location>
</feature>
<dbReference type="PROSITE" id="PS51257">
    <property type="entry name" value="PROKAR_LIPOPROTEIN"/>
    <property type="match status" value="1"/>
</dbReference>
<evidence type="ECO:0000313" key="2">
    <source>
        <dbReference type="EMBL" id="HIT17978.1"/>
    </source>
</evidence>
<gene>
    <name evidence="2" type="ORF">IAD04_06385</name>
</gene>
<organism evidence="2 3">
    <name type="scientific">Candidatus Caccosoma faecigallinarum</name>
    <dbReference type="NCBI Taxonomy" id="2840720"/>
    <lineage>
        <taxon>Bacteria</taxon>
        <taxon>Bacillati</taxon>
        <taxon>Bacillota</taxon>
        <taxon>Bacillota incertae sedis</taxon>
        <taxon>Candidatus Caccosoma</taxon>
    </lineage>
</organism>
<dbReference type="EMBL" id="DVKI01000200">
    <property type="protein sequence ID" value="HIT17978.1"/>
    <property type="molecule type" value="Genomic_DNA"/>
</dbReference>
<evidence type="ECO:0008006" key="4">
    <source>
        <dbReference type="Google" id="ProtNLM"/>
    </source>
</evidence>